<dbReference type="PANTHER" id="PTHR21340:SF7">
    <property type="entry name" value="NUDIX HYDROLASE DOMAIN-CONTAINING PROTEIN"/>
    <property type="match status" value="1"/>
</dbReference>
<dbReference type="PROSITE" id="PS51462">
    <property type="entry name" value="NUDIX"/>
    <property type="match status" value="1"/>
</dbReference>
<feature type="domain" description="Nudix hydrolase" evidence="2">
    <location>
        <begin position="5"/>
        <end position="162"/>
    </location>
</feature>
<proteinExistence type="predicted"/>
<organism evidence="3 4">
    <name type="scientific">Gordonia sesuvii</name>
    <dbReference type="NCBI Taxonomy" id="3116777"/>
    <lineage>
        <taxon>Bacteria</taxon>
        <taxon>Bacillati</taxon>
        <taxon>Actinomycetota</taxon>
        <taxon>Actinomycetes</taxon>
        <taxon>Mycobacteriales</taxon>
        <taxon>Gordoniaceae</taxon>
        <taxon>Gordonia</taxon>
    </lineage>
</organism>
<accession>A0ABU7MCT9</accession>
<evidence type="ECO:0000259" key="2">
    <source>
        <dbReference type="PROSITE" id="PS51462"/>
    </source>
</evidence>
<keyword evidence="4" id="KW-1185">Reference proteome</keyword>
<dbReference type="PROSITE" id="PS00893">
    <property type="entry name" value="NUDIX_BOX"/>
    <property type="match status" value="1"/>
</dbReference>
<dbReference type="InterPro" id="IPR000086">
    <property type="entry name" value="NUDIX_hydrolase_dom"/>
</dbReference>
<dbReference type="EMBL" id="JAZDUF010000003">
    <property type="protein sequence ID" value="MEE3850924.1"/>
    <property type="molecule type" value="Genomic_DNA"/>
</dbReference>
<evidence type="ECO:0000313" key="4">
    <source>
        <dbReference type="Proteomes" id="UP001347146"/>
    </source>
</evidence>
<dbReference type="Proteomes" id="UP001347146">
    <property type="component" value="Unassembled WGS sequence"/>
</dbReference>
<reference evidence="3 4" key="1">
    <citation type="submission" date="2024-01" db="EMBL/GenBank/DDBJ databases">
        <title>Draft genome sequence of Gordonia sp. LSe1-13.</title>
        <authorList>
            <person name="Suphannarot A."/>
            <person name="Mingma R."/>
        </authorList>
    </citation>
    <scope>NUCLEOTIDE SEQUENCE [LARGE SCALE GENOMIC DNA]</scope>
    <source>
        <strain evidence="3 4">LSe1-13</strain>
    </source>
</reference>
<comment type="caution">
    <text evidence="3">The sequence shown here is derived from an EMBL/GenBank/DDBJ whole genome shotgun (WGS) entry which is preliminary data.</text>
</comment>
<dbReference type="InterPro" id="IPR015797">
    <property type="entry name" value="NUDIX_hydrolase-like_dom_sf"/>
</dbReference>
<dbReference type="PANTHER" id="PTHR21340">
    <property type="entry name" value="DIADENOSINE 5,5-P1,P4-TETRAPHOSPHATE PYROPHOSPHOHYDROLASE MUTT"/>
    <property type="match status" value="1"/>
</dbReference>
<evidence type="ECO:0000313" key="3">
    <source>
        <dbReference type="EMBL" id="MEE3850924.1"/>
    </source>
</evidence>
<dbReference type="Pfam" id="PF00293">
    <property type="entry name" value="NUDIX"/>
    <property type="match status" value="1"/>
</dbReference>
<dbReference type="SUPFAM" id="SSF55811">
    <property type="entry name" value="Nudix"/>
    <property type="match status" value="1"/>
</dbReference>
<dbReference type="CDD" id="cd04662">
    <property type="entry name" value="NUDIX_Hydrolase"/>
    <property type="match status" value="1"/>
</dbReference>
<evidence type="ECO:0000256" key="1">
    <source>
        <dbReference type="ARBA" id="ARBA00022801"/>
    </source>
</evidence>
<dbReference type="Gene3D" id="3.90.79.10">
    <property type="entry name" value="Nucleoside Triphosphate Pyrophosphohydrolase"/>
    <property type="match status" value="1"/>
</dbReference>
<gene>
    <name evidence="3" type="ORF">VZC37_11315</name>
</gene>
<protein>
    <submittedName>
        <fullName evidence="3">NUDIX domain-containing protein</fullName>
    </submittedName>
</protein>
<dbReference type="InterPro" id="IPR020084">
    <property type="entry name" value="NUDIX_hydrolase_CS"/>
</dbReference>
<sequence length="164" mass="17803">MARQTSRRSAGLLLYRRVDGGPDRGADGGIEVLIAHPGGPLWARKDAGAWSIPKGLYELDETPLATARREFAEEMGSPPPDGPVIELGEVTLKSGKVVTGFAIEGDFDVKTLVSNTFEMQWPPRSGRFQEFPEIDRAEWVDPATARSALNPAQAAFVDRLLSAL</sequence>
<name>A0ABU7MCT9_9ACTN</name>
<keyword evidence="1" id="KW-0378">Hydrolase</keyword>
<dbReference type="InterPro" id="IPR051325">
    <property type="entry name" value="Nudix_hydrolase_domain"/>
</dbReference>
<dbReference type="RefSeq" id="WP_330432603.1">
    <property type="nucleotide sequence ID" value="NZ_JAZDUF010000003.1"/>
</dbReference>